<organism evidence="1 2">
    <name type="scientific">Favolaschia claudopus</name>
    <dbReference type="NCBI Taxonomy" id="2862362"/>
    <lineage>
        <taxon>Eukaryota</taxon>
        <taxon>Fungi</taxon>
        <taxon>Dikarya</taxon>
        <taxon>Basidiomycota</taxon>
        <taxon>Agaricomycotina</taxon>
        <taxon>Agaricomycetes</taxon>
        <taxon>Agaricomycetidae</taxon>
        <taxon>Agaricales</taxon>
        <taxon>Marasmiineae</taxon>
        <taxon>Mycenaceae</taxon>
        <taxon>Favolaschia</taxon>
    </lineage>
</organism>
<evidence type="ECO:0008006" key="3">
    <source>
        <dbReference type="Google" id="ProtNLM"/>
    </source>
</evidence>
<dbReference type="Gene3D" id="3.30.710.10">
    <property type="entry name" value="Potassium Channel Kv1.1, Chain A"/>
    <property type="match status" value="1"/>
</dbReference>
<protein>
    <recommendedName>
        <fullName evidence="3">BTB domain-containing protein</fullName>
    </recommendedName>
</protein>
<dbReference type="Proteomes" id="UP001362999">
    <property type="component" value="Unassembled WGS sequence"/>
</dbReference>
<accession>A0AAW0DM82</accession>
<proteinExistence type="predicted"/>
<comment type="caution">
    <text evidence="1">The sequence shown here is derived from an EMBL/GenBank/DDBJ whole genome shotgun (WGS) entry which is preliminary data.</text>
</comment>
<name>A0AAW0DM82_9AGAR</name>
<evidence type="ECO:0000313" key="2">
    <source>
        <dbReference type="Proteomes" id="UP001362999"/>
    </source>
</evidence>
<reference evidence="1 2" key="1">
    <citation type="journal article" date="2024" name="J Genomics">
        <title>Draft genome sequencing and assembly of Favolaschia claudopus CIRM-BRFM 2984 isolated from oak limbs.</title>
        <authorList>
            <person name="Navarro D."/>
            <person name="Drula E."/>
            <person name="Chaduli D."/>
            <person name="Cazenave R."/>
            <person name="Ahrendt S."/>
            <person name="Wang J."/>
            <person name="Lipzen A."/>
            <person name="Daum C."/>
            <person name="Barry K."/>
            <person name="Grigoriev I.V."/>
            <person name="Favel A."/>
            <person name="Rosso M.N."/>
            <person name="Martin F."/>
        </authorList>
    </citation>
    <scope>NUCLEOTIDE SEQUENCE [LARGE SCALE GENOMIC DNA]</scope>
    <source>
        <strain evidence="1 2">CIRM-BRFM 2984</strain>
    </source>
</reference>
<evidence type="ECO:0000313" key="1">
    <source>
        <dbReference type="EMBL" id="KAK7052491.1"/>
    </source>
</evidence>
<keyword evidence="2" id="KW-1185">Reference proteome</keyword>
<gene>
    <name evidence="1" type="ORF">R3P38DRAFT_3306203</name>
</gene>
<sequence length="337" mass="37831">MAHPLAVTPFSLGLPLTRAEGLWFEDCGLIIRAEKTIYRVSSAVLAMQSVVFRDMLSMPTPMDAEMIDGCPFVSLPDSAEDITNFLKAIFCYGFFDPAPAPTTFGILCSVLRMSRKYEVDELKKRALAHLSQAHPTTLEDWENVDELPSWKTESSDSDGNIDQNVVTVSVARQVGATWILPTAFYRMCQDSVEESFVMNDALDASDTVNLIKGLRFLETTGVSDVLAFLNIVLLYKSCCTGPSTFERAWGLQKIAAHLRTLAALQLCADGTQVMPFELWSADDWKEMGSYTCKHCISEMKKVHSRRCQKLWEELPEIFGLPSWEELRKMKAEALELE</sequence>
<dbReference type="InterPro" id="IPR011333">
    <property type="entry name" value="SKP1/BTB/POZ_sf"/>
</dbReference>
<dbReference type="AlphaFoldDB" id="A0AAW0DM82"/>
<dbReference type="EMBL" id="JAWWNJ010000007">
    <property type="protein sequence ID" value="KAK7052491.1"/>
    <property type="molecule type" value="Genomic_DNA"/>
</dbReference>